<feature type="domain" description="Fibronectin type-III" evidence="1">
    <location>
        <begin position="21"/>
        <end position="112"/>
    </location>
</feature>
<dbReference type="InterPro" id="IPR003961">
    <property type="entry name" value="FN3_dom"/>
</dbReference>
<name>A0A8S4Q5R7_OWEFU</name>
<dbReference type="Gene3D" id="2.60.40.10">
    <property type="entry name" value="Immunoglobulins"/>
    <property type="match status" value="1"/>
</dbReference>
<dbReference type="SUPFAM" id="SSF49265">
    <property type="entry name" value="Fibronectin type III"/>
    <property type="match status" value="1"/>
</dbReference>
<comment type="caution">
    <text evidence="2">The sequence shown here is derived from an EMBL/GenBank/DDBJ whole genome shotgun (WGS) entry which is preliminary data.</text>
</comment>
<dbReference type="InterPro" id="IPR013783">
    <property type="entry name" value="Ig-like_fold"/>
</dbReference>
<dbReference type="InterPro" id="IPR036116">
    <property type="entry name" value="FN3_sf"/>
</dbReference>
<dbReference type="PROSITE" id="PS50853">
    <property type="entry name" value="FN3"/>
    <property type="match status" value="1"/>
</dbReference>
<dbReference type="Proteomes" id="UP000749559">
    <property type="component" value="Unassembled WGS sequence"/>
</dbReference>
<dbReference type="CDD" id="cd00063">
    <property type="entry name" value="FN3"/>
    <property type="match status" value="1"/>
</dbReference>
<evidence type="ECO:0000313" key="3">
    <source>
        <dbReference type="Proteomes" id="UP000749559"/>
    </source>
</evidence>
<dbReference type="AlphaFoldDB" id="A0A8S4Q5R7"/>
<protein>
    <recommendedName>
        <fullName evidence="1">Fibronectin type-III domain-containing protein</fullName>
    </recommendedName>
</protein>
<proteinExistence type="predicted"/>
<accession>A0A8S4Q5R7</accession>
<reference evidence="2" key="1">
    <citation type="submission" date="2022-03" db="EMBL/GenBank/DDBJ databases">
        <authorList>
            <person name="Martin C."/>
        </authorList>
    </citation>
    <scope>NUCLEOTIDE SEQUENCE</scope>
</reference>
<organism evidence="2 3">
    <name type="scientific">Owenia fusiformis</name>
    <name type="common">Polychaete worm</name>
    <dbReference type="NCBI Taxonomy" id="6347"/>
    <lineage>
        <taxon>Eukaryota</taxon>
        <taxon>Metazoa</taxon>
        <taxon>Spiralia</taxon>
        <taxon>Lophotrochozoa</taxon>
        <taxon>Annelida</taxon>
        <taxon>Polychaeta</taxon>
        <taxon>Sedentaria</taxon>
        <taxon>Canalipalpata</taxon>
        <taxon>Sabellida</taxon>
        <taxon>Oweniida</taxon>
        <taxon>Oweniidae</taxon>
        <taxon>Owenia</taxon>
    </lineage>
</organism>
<evidence type="ECO:0000259" key="1">
    <source>
        <dbReference type="PROSITE" id="PS50853"/>
    </source>
</evidence>
<dbReference type="EMBL" id="CAIIXF020000011">
    <property type="protein sequence ID" value="CAH1799215.1"/>
    <property type="molecule type" value="Genomic_DNA"/>
</dbReference>
<sequence length="118" mass="13661">MCEFFIVCSFLQNHSILERGPVEDIEIKDITETSFQVMWKRPIGTYIRLWIHHRQRGSAISQSISVPVNGVTVWTVTGFEPGRSYTVWMEIKYTISEGVEVSTNTSVLTSKIYDMLRR</sequence>
<dbReference type="Pfam" id="PF00041">
    <property type="entry name" value="fn3"/>
    <property type="match status" value="1"/>
</dbReference>
<gene>
    <name evidence="2" type="ORF">OFUS_LOCUS23257</name>
</gene>
<keyword evidence="3" id="KW-1185">Reference proteome</keyword>
<dbReference type="SMART" id="SM00060">
    <property type="entry name" value="FN3"/>
    <property type="match status" value="1"/>
</dbReference>
<evidence type="ECO:0000313" key="2">
    <source>
        <dbReference type="EMBL" id="CAH1799215.1"/>
    </source>
</evidence>